<feature type="region of interest" description="Disordered" evidence="3">
    <location>
        <begin position="1"/>
        <end position="23"/>
    </location>
</feature>
<feature type="region of interest" description="Disordered" evidence="3">
    <location>
        <begin position="348"/>
        <end position="372"/>
    </location>
</feature>
<name>A0A8J5KJL1_ZINOF</name>
<dbReference type="AlphaFoldDB" id="A0A8J5KJL1"/>
<proteinExistence type="predicted"/>
<sequence length="797" mass="88207">MKGLDAGGNPRSDAVGSFSASGSDSSLLFDASQYAFFNKGGVEEIELGGLEYDDDFLGLEEESKFPSLGDKEIESLGSLSEIDDLATTFRKLNRVVNEPRSVGVIGDRGSFSRESSSNADWTQEADFPSWIDHQIFDAEDMQESKRWSSQPHATPSQFDELKSLYRTSSHPHQLQHHHSIESINVPKSSFTSYPPPGGQSLPLTRHSSLPSVGIAEQISTPIPYSGPQNQLGGLRHGLHYNPSMQFTHSGVSSASLPRNYLLNHSDLFAGENCNLLPDLFSQQLPPQGGLISPQFLSQLQQQRLLRQSLTHYSHLQPNLCNRYYHPQMMTNNFESVSGMPNFREHRLKSSHRGKQNMRLSQRSETGSLKSDSGFQFRSKYMSGQEIESILKMQHAVTHITDPYLDDYYHQACLAKKSSNLRLKQPFCPTAIKDPPSRSRSNNESHVQVDGLGRVSFSSIRRPRPLLEVETPSASGDDQKPSMKPLEQEPMLAARITVEDCISLLLDVDDIDRVLQNNQPQDGGLQLKRRRQVLLDVIAASLQLVDPFGPGKSDNSVVFAPKDDRVFLRIISLPKGRKLISRYLHLLPPGSHLTRVVCMAIFRHLRLLFGGLPSDPSAAETTINLSKTVSSCVRNMELSALGACLAAVVCSSEQPPLRPIGSSTGDGASIIIKSVLNRATELLTEPHVTSNYSFANRTLWQASFDAFFGLLTHYCLSKYDSIMRMLLVQASGISMAGPEATIAISREMPVELLRASLPHTNEHQREMLLEFAQRSMPITDTGTRGGQSRPDSSESVPG</sequence>
<dbReference type="Proteomes" id="UP000734854">
    <property type="component" value="Unassembled WGS sequence"/>
</dbReference>
<organism evidence="4 5">
    <name type="scientific">Zingiber officinale</name>
    <name type="common">Ginger</name>
    <name type="synonym">Amomum zingiber</name>
    <dbReference type="NCBI Taxonomy" id="94328"/>
    <lineage>
        <taxon>Eukaryota</taxon>
        <taxon>Viridiplantae</taxon>
        <taxon>Streptophyta</taxon>
        <taxon>Embryophyta</taxon>
        <taxon>Tracheophyta</taxon>
        <taxon>Spermatophyta</taxon>
        <taxon>Magnoliopsida</taxon>
        <taxon>Liliopsida</taxon>
        <taxon>Zingiberales</taxon>
        <taxon>Zingiberaceae</taxon>
        <taxon>Zingiber</taxon>
    </lineage>
</organism>
<dbReference type="GO" id="GO:0000932">
    <property type="term" value="C:P-body"/>
    <property type="evidence" value="ECO:0007669"/>
    <property type="project" value="UniProtKB-SubCell"/>
</dbReference>
<evidence type="ECO:0000313" key="5">
    <source>
        <dbReference type="Proteomes" id="UP000734854"/>
    </source>
</evidence>
<dbReference type="InterPro" id="IPR039900">
    <property type="entry name" value="Pat1-like"/>
</dbReference>
<protein>
    <recommendedName>
        <fullName evidence="6">Topoisomerase II-associated protein PAT1</fullName>
    </recommendedName>
</protein>
<dbReference type="GO" id="GO:0033962">
    <property type="term" value="P:P-body assembly"/>
    <property type="evidence" value="ECO:0007669"/>
    <property type="project" value="TreeGrafter"/>
</dbReference>
<keyword evidence="5" id="KW-1185">Reference proteome</keyword>
<feature type="region of interest" description="Disordered" evidence="3">
    <location>
        <begin position="427"/>
        <end position="453"/>
    </location>
</feature>
<gene>
    <name evidence="4" type="ORF">ZIOFF_058748</name>
</gene>
<feature type="region of interest" description="Disordered" evidence="3">
    <location>
        <begin position="777"/>
        <end position="797"/>
    </location>
</feature>
<dbReference type="GO" id="GO:0000290">
    <property type="term" value="P:deadenylation-dependent decapping of nuclear-transcribed mRNA"/>
    <property type="evidence" value="ECO:0007669"/>
    <property type="project" value="InterPro"/>
</dbReference>
<evidence type="ECO:0000256" key="3">
    <source>
        <dbReference type="SAM" id="MobiDB-lite"/>
    </source>
</evidence>
<feature type="compositionally biased region" description="Polar residues" evidence="3">
    <location>
        <begin position="357"/>
        <end position="372"/>
    </location>
</feature>
<evidence type="ECO:0000256" key="2">
    <source>
        <dbReference type="ARBA" id="ARBA00022490"/>
    </source>
</evidence>
<evidence type="ECO:0000313" key="4">
    <source>
        <dbReference type="EMBL" id="KAG6482117.1"/>
    </source>
</evidence>
<dbReference type="PANTHER" id="PTHR21551:SF0">
    <property type="entry name" value="PROTEIN ASSOCIATED WITH TOPO II RELATED-1, ISOFORM A"/>
    <property type="match status" value="1"/>
</dbReference>
<evidence type="ECO:0008006" key="6">
    <source>
        <dbReference type="Google" id="ProtNLM"/>
    </source>
</evidence>
<evidence type="ECO:0000256" key="1">
    <source>
        <dbReference type="ARBA" id="ARBA00004201"/>
    </source>
</evidence>
<feature type="compositionally biased region" description="Polar residues" evidence="3">
    <location>
        <begin position="788"/>
        <end position="797"/>
    </location>
</feature>
<dbReference type="GO" id="GO:0003723">
    <property type="term" value="F:RNA binding"/>
    <property type="evidence" value="ECO:0007669"/>
    <property type="project" value="TreeGrafter"/>
</dbReference>
<dbReference type="EMBL" id="JACMSC010000016">
    <property type="protein sequence ID" value="KAG6482117.1"/>
    <property type="molecule type" value="Genomic_DNA"/>
</dbReference>
<comment type="caution">
    <text evidence="4">The sequence shown here is derived from an EMBL/GenBank/DDBJ whole genome shotgun (WGS) entry which is preliminary data.</text>
</comment>
<comment type="subcellular location">
    <subcellularLocation>
        <location evidence="1">Cytoplasm</location>
        <location evidence="1">P-body</location>
    </subcellularLocation>
</comment>
<keyword evidence="2" id="KW-0963">Cytoplasm</keyword>
<dbReference type="PANTHER" id="PTHR21551">
    <property type="entry name" value="TOPOISOMERASE II-ASSOCIATED PROTEIN PAT1"/>
    <property type="match status" value="1"/>
</dbReference>
<reference evidence="4 5" key="1">
    <citation type="submission" date="2020-08" db="EMBL/GenBank/DDBJ databases">
        <title>Plant Genome Project.</title>
        <authorList>
            <person name="Zhang R.-G."/>
        </authorList>
    </citation>
    <scope>NUCLEOTIDE SEQUENCE [LARGE SCALE GENOMIC DNA]</scope>
    <source>
        <tissue evidence="4">Rhizome</tissue>
    </source>
</reference>
<dbReference type="OrthoDB" id="74835at2759"/>
<accession>A0A8J5KJL1</accession>